<feature type="coiled-coil region" evidence="1">
    <location>
        <begin position="400"/>
        <end position="469"/>
    </location>
</feature>
<dbReference type="Pfam" id="PF13408">
    <property type="entry name" value="Zn_ribbon_recom"/>
    <property type="match status" value="1"/>
</dbReference>
<dbReference type="CDD" id="cd00338">
    <property type="entry name" value="Ser_Recombinase"/>
    <property type="match status" value="1"/>
</dbReference>
<evidence type="ECO:0000259" key="2">
    <source>
        <dbReference type="PROSITE" id="PS51736"/>
    </source>
</evidence>
<dbReference type="GO" id="GO:0003677">
    <property type="term" value="F:DNA binding"/>
    <property type="evidence" value="ECO:0007669"/>
    <property type="project" value="InterPro"/>
</dbReference>
<dbReference type="Pfam" id="PF07508">
    <property type="entry name" value="Recombinase"/>
    <property type="match status" value="1"/>
</dbReference>
<reference evidence="4 5" key="1">
    <citation type="submission" date="2016-10" db="EMBL/GenBank/DDBJ databases">
        <authorList>
            <person name="de Groot N.N."/>
        </authorList>
    </citation>
    <scope>NUCLEOTIDE SEQUENCE [LARGE SCALE GENOMIC DNA]</scope>
    <source>
        <strain evidence="4 5">CGMCC 1.9113</strain>
    </source>
</reference>
<dbReference type="EMBL" id="FOXP01000005">
    <property type="protein sequence ID" value="SFP70467.1"/>
    <property type="molecule type" value="Genomic_DNA"/>
</dbReference>
<evidence type="ECO:0000256" key="1">
    <source>
        <dbReference type="SAM" id="Coils"/>
    </source>
</evidence>
<dbReference type="Gene3D" id="3.90.1750.20">
    <property type="entry name" value="Putative Large Serine Recombinase, Chain B, Domain 2"/>
    <property type="match status" value="1"/>
</dbReference>
<dbReference type="AlphaFoldDB" id="A0A1I5SIY3"/>
<dbReference type="Pfam" id="PF00239">
    <property type="entry name" value="Resolvase"/>
    <property type="match status" value="1"/>
</dbReference>
<organism evidence="4 5">
    <name type="scientific">Sphingomonas rubra</name>
    <dbReference type="NCBI Taxonomy" id="634430"/>
    <lineage>
        <taxon>Bacteria</taxon>
        <taxon>Pseudomonadati</taxon>
        <taxon>Pseudomonadota</taxon>
        <taxon>Alphaproteobacteria</taxon>
        <taxon>Sphingomonadales</taxon>
        <taxon>Sphingomonadaceae</taxon>
        <taxon>Sphingomonas</taxon>
    </lineage>
</organism>
<dbReference type="GO" id="GO:0000150">
    <property type="term" value="F:DNA strand exchange activity"/>
    <property type="evidence" value="ECO:0007669"/>
    <property type="project" value="InterPro"/>
</dbReference>
<dbReference type="SMART" id="SM00857">
    <property type="entry name" value="Resolvase"/>
    <property type="match status" value="1"/>
</dbReference>
<dbReference type="SUPFAM" id="SSF53041">
    <property type="entry name" value="Resolvase-like"/>
    <property type="match status" value="1"/>
</dbReference>
<feature type="non-terminal residue" evidence="4">
    <location>
        <position position="1"/>
    </location>
</feature>
<dbReference type="PANTHER" id="PTHR30461">
    <property type="entry name" value="DNA-INVERTASE FROM LAMBDOID PROPHAGE"/>
    <property type="match status" value="1"/>
</dbReference>
<accession>A0A1I5SIY3</accession>
<dbReference type="InterPro" id="IPR006119">
    <property type="entry name" value="Resolv_N"/>
</dbReference>
<keyword evidence="5" id="KW-1185">Reference proteome</keyword>
<dbReference type="InterPro" id="IPR025827">
    <property type="entry name" value="Zn_ribbon_recom_dom"/>
</dbReference>
<dbReference type="PROSITE" id="PS51737">
    <property type="entry name" value="RECOMBINASE_DNA_BIND"/>
    <property type="match status" value="1"/>
</dbReference>
<feature type="domain" description="Recombinase" evidence="3">
    <location>
        <begin position="172"/>
        <end position="314"/>
    </location>
</feature>
<dbReference type="RefSeq" id="WP_342741800.1">
    <property type="nucleotide sequence ID" value="NZ_FOXP01000005.1"/>
</dbReference>
<proteinExistence type="predicted"/>
<dbReference type="PROSITE" id="PS51736">
    <property type="entry name" value="RECOMBINASES_3"/>
    <property type="match status" value="1"/>
</dbReference>
<keyword evidence="1" id="KW-0175">Coiled coil</keyword>
<evidence type="ECO:0000313" key="5">
    <source>
        <dbReference type="Proteomes" id="UP000199586"/>
    </source>
</evidence>
<dbReference type="InterPro" id="IPR011109">
    <property type="entry name" value="DNA_bind_recombinase_dom"/>
</dbReference>
<dbReference type="Proteomes" id="UP000199586">
    <property type="component" value="Unassembled WGS sequence"/>
</dbReference>
<dbReference type="Gene3D" id="3.40.50.1390">
    <property type="entry name" value="Resolvase, N-terminal catalytic domain"/>
    <property type="match status" value="1"/>
</dbReference>
<feature type="domain" description="Resolvase/invertase-type recombinase catalytic" evidence="2">
    <location>
        <begin position="21"/>
        <end position="178"/>
    </location>
</feature>
<gene>
    <name evidence="4" type="ORF">SAMN04488241_105250</name>
</gene>
<dbReference type="InterPro" id="IPR038109">
    <property type="entry name" value="DNA_bind_recomb_sf"/>
</dbReference>
<protein>
    <submittedName>
        <fullName evidence="4">Site-specific DNA recombinase</fullName>
    </submittedName>
</protein>
<dbReference type="PANTHER" id="PTHR30461:SF23">
    <property type="entry name" value="DNA RECOMBINASE-RELATED"/>
    <property type="match status" value="1"/>
</dbReference>
<name>A0A1I5SIY3_9SPHN</name>
<sequence>CIRIALWAIDHPASTSRKPARTRQAFRGQQQLQNARSIEDQVSLLRQRIEREGWEEVDLYTDYAISGAAGVGEAQRPGLHAMLARVEAGGIDQVLTESTDRIARHQGDAFQIRERLRFAGARLFTLLDGEVDEITGTIKGLMDARMREDLAARVRRGQRGVVAKGRSPSSVAYGYRRKPVLDEAGNLVRGLREIEPDEAVIVQRIFREFAAGRSARAIASALNEGGIPAPRARFWRATTLLGAPALGNGMLRNRLYVGEIVYGRTTGVQSPATRQTVVRASDEQVTVGAVPHLRIIDDALWEAAQQQLLAMSAMRPERARRPKHVLSGLGVCGVCGGPWIIVGDNGKARQRIWGCARAHEKACTNRRMITGHRYEARVLAELKGQMLAPDVVSAYVRTYHREHARETQALTRDRDRLERRLAEAERKRDRLVAAIAEGGSSFAEVRAALATARDDHERIRRELASMNALPVLTLHPGLADDYRRQIEGLEGLLADPEAHLEAIPQIRALIQRIELVPAKGKLRGVDLKVVRRIDEVMALTGFTQAASS</sequence>
<dbReference type="InterPro" id="IPR036162">
    <property type="entry name" value="Resolvase-like_N_sf"/>
</dbReference>
<evidence type="ECO:0000313" key="4">
    <source>
        <dbReference type="EMBL" id="SFP70467.1"/>
    </source>
</evidence>
<evidence type="ECO:0000259" key="3">
    <source>
        <dbReference type="PROSITE" id="PS51737"/>
    </source>
</evidence>
<dbReference type="InterPro" id="IPR050639">
    <property type="entry name" value="SSR_resolvase"/>
</dbReference>
<dbReference type="STRING" id="634430.SAMN04488241_105250"/>